<name>A0AAV4SB57_CAEEX</name>
<dbReference type="Proteomes" id="UP001054945">
    <property type="component" value="Unassembled WGS sequence"/>
</dbReference>
<evidence type="ECO:0000313" key="2">
    <source>
        <dbReference type="Proteomes" id="UP001054945"/>
    </source>
</evidence>
<gene>
    <name evidence="1" type="ORF">CEXT_257501</name>
</gene>
<proteinExistence type="predicted"/>
<evidence type="ECO:0000313" key="1">
    <source>
        <dbReference type="EMBL" id="GIY29118.1"/>
    </source>
</evidence>
<protein>
    <submittedName>
        <fullName evidence="1">Uncharacterized protein</fullName>
    </submittedName>
</protein>
<comment type="caution">
    <text evidence="1">The sequence shown here is derived from an EMBL/GenBank/DDBJ whole genome shotgun (WGS) entry which is preliminary data.</text>
</comment>
<dbReference type="EMBL" id="BPLR01009024">
    <property type="protein sequence ID" value="GIY29118.1"/>
    <property type="molecule type" value="Genomic_DNA"/>
</dbReference>
<sequence>MEFFSFCPPYTPSGLSSQPEISFLPSPVCVCHTHKCARSTLKRPKKNEFRIKSHQPTGCVVCGWDVLCDSNAPEFCVAMHPLKSPIIKTMGCVYWYKYLTPSYACLPLKVMLLQPVVSPDCLD</sequence>
<keyword evidence="2" id="KW-1185">Reference proteome</keyword>
<reference evidence="1 2" key="1">
    <citation type="submission" date="2021-06" db="EMBL/GenBank/DDBJ databases">
        <title>Caerostris extrusa draft genome.</title>
        <authorList>
            <person name="Kono N."/>
            <person name="Arakawa K."/>
        </authorList>
    </citation>
    <scope>NUCLEOTIDE SEQUENCE [LARGE SCALE GENOMIC DNA]</scope>
</reference>
<accession>A0AAV4SB57</accession>
<dbReference type="AlphaFoldDB" id="A0AAV4SB57"/>
<organism evidence="1 2">
    <name type="scientific">Caerostris extrusa</name>
    <name type="common">Bark spider</name>
    <name type="synonym">Caerostris bankana</name>
    <dbReference type="NCBI Taxonomy" id="172846"/>
    <lineage>
        <taxon>Eukaryota</taxon>
        <taxon>Metazoa</taxon>
        <taxon>Ecdysozoa</taxon>
        <taxon>Arthropoda</taxon>
        <taxon>Chelicerata</taxon>
        <taxon>Arachnida</taxon>
        <taxon>Araneae</taxon>
        <taxon>Araneomorphae</taxon>
        <taxon>Entelegynae</taxon>
        <taxon>Araneoidea</taxon>
        <taxon>Araneidae</taxon>
        <taxon>Caerostris</taxon>
    </lineage>
</organism>